<dbReference type="InterPro" id="IPR051637">
    <property type="entry name" value="Ank_repeat_dom-contain_49"/>
</dbReference>
<evidence type="ECO:0000256" key="3">
    <source>
        <dbReference type="PROSITE-ProRule" id="PRU00023"/>
    </source>
</evidence>
<dbReference type="SMART" id="SM00248">
    <property type="entry name" value="ANK"/>
    <property type="match status" value="6"/>
</dbReference>
<evidence type="ECO:0000313" key="4">
    <source>
        <dbReference type="EMBL" id="TPX11905.1"/>
    </source>
</evidence>
<dbReference type="PROSITE" id="PS50088">
    <property type="entry name" value="ANK_REPEAT"/>
    <property type="match status" value="3"/>
</dbReference>
<evidence type="ECO:0000256" key="1">
    <source>
        <dbReference type="ARBA" id="ARBA00022737"/>
    </source>
</evidence>
<evidence type="ECO:0000256" key="2">
    <source>
        <dbReference type="ARBA" id="ARBA00023043"/>
    </source>
</evidence>
<comment type="caution">
    <text evidence="4">The sequence shown here is derived from an EMBL/GenBank/DDBJ whole genome shotgun (WGS) entry which is preliminary data.</text>
</comment>
<dbReference type="SUPFAM" id="SSF48403">
    <property type="entry name" value="Ankyrin repeat"/>
    <property type="match status" value="1"/>
</dbReference>
<sequence>MDPLSVSASIIAIVQATVGVGKAVQYLRSIRNIPAEFLDLTNELTGLQAILAQVHAALVNIDGDDERATIQATGADSVALQNCKTDLEKLVQELDALCGRMKVSVKKETNKEGGAHERISKRRWTREREHLATLRNRTKRTCDYLNLAFVALQTSRSAQQAGQLAAVQQAMQRLTQMYQEGNHRVYTKCLDLENLVRLADSEYATIDRIHSVSRTSDTANDIVSFPALLTRTAIIWNRMDVADLLIGQGFDVELEDQYNCSPVSWSYQSELFGWIPRTPRDQVIQKQLAGLYKYTGSSPIHDAVLGVGSSTLATAISQDPGDLNKMNNLGMAPLHVAVLHGDAFSVASLLQHGAYADIRDRNFGFTPLQLACISLHSTQVEIARLLLAHGADPNIYGKSERTPLMLAIDDPEMVLLLLDHGAQVTERDGSQKDLLAPTCGHSPFPDTSKFRSSWKRSLEILMSTGIDLDIPCSVHNETPLLVSIGSRNTAFADVLIELGAALNAVDDRGRGILHIAAMTADAELIEVLRRAKIHGICPDAVDNHGHTPLRLIAGRMIDPEWVVRMTPGVRRPTQEEFYAFKDLVQEIRDRNRLLRLRVVGDQQAGRRQSLDDEQGGSERSFTTLEVAGGRSSINEFTGSDSILGCWTDSGEMAESDEDEFFDTRSHWSLGEN</sequence>
<name>A0A507AMI3_9PEZI</name>
<feature type="repeat" description="ANK" evidence="3">
    <location>
        <begin position="329"/>
        <end position="361"/>
    </location>
</feature>
<dbReference type="InterPro" id="IPR036770">
    <property type="entry name" value="Ankyrin_rpt-contain_sf"/>
</dbReference>
<dbReference type="InterPro" id="IPR002110">
    <property type="entry name" value="Ankyrin_rpt"/>
</dbReference>
<dbReference type="PANTHER" id="PTHR24180">
    <property type="entry name" value="CYCLIN-DEPENDENT KINASE INHIBITOR 2C-RELATED"/>
    <property type="match status" value="1"/>
</dbReference>
<dbReference type="AlphaFoldDB" id="A0A507AMI3"/>
<dbReference type="Gene3D" id="1.25.40.20">
    <property type="entry name" value="Ankyrin repeat-containing domain"/>
    <property type="match status" value="1"/>
</dbReference>
<organism evidence="4 5">
    <name type="scientific">Thyridium curvatum</name>
    <dbReference type="NCBI Taxonomy" id="1093900"/>
    <lineage>
        <taxon>Eukaryota</taxon>
        <taxon>Fungi</taxon>
        <taxon>Dikarya</taxon>
        <taxon>Ascomycota</taxon>
        <taxon>Pezizomycotina</taxon>
        <taxon>Sordariomycetes</taxon>
        <taxon>Sordariomycetidae</taxon>
        <taxon>Thyridiales</taxon>
        <taxon>Thyridiaceae</taxon>
        <taxon>Thyridium</taxon>
    </lineage>
</organism>
<dbReference type="EMBL" id="SKBQ01000045">
    <property type="protein sequence ID" value="TPX11905.1"/>
    <property type="molecule type" value="Genomic_DNA"/>
</dbReference>
<dbReference type="Pfam" id="PF12796">
    <property type="entry name" value="Ank_2"/>
    <property type="match status" value="1"/>
</dbReference>
<proteinExistence type="predicted"/>
<keyword evidence="2 3" id="KW-0040">ANK repeat</keyword>
<dbReference type="OrthoDB" id="341259at2759"/>
<evidence type="ECO:0000313" key="5">
    <source>
        <dbReference type="Proteomes" id="UP000319257"/>
    </source>
</evidence>
<accession>A0A507AMI3</accession>
<keyword evidence="1" id="KW-0677">Repeat</keyword>
<dbReference type="Pfam" id="PF00023">
    <property type="entry name" value="Ank"/>
    <property type="match status" value="1"/>
</dbReference>
<gene>
    <name evidence="4" type="ORF">E0L32_007403</name>
</gene>
<dbReference type="PANTHER" id="PTHR24180:SF45">
    <property type="entry name" value="POLY [ADP-RIBOSE] POLYMERASE TANKYRASE"/>
    <property type="match status" value="1"/>
</dbReference>
<keyword evidence="5" id="KW-1185">Reference proteome</keyword>
<feature type="repeat" description="ANK" evidence="3">
    <location>
        <begin position="363"/>
        <end position="398"/>
    </location>
</feature>
<dbReference type="GeneID" id="41974850"/>
<reference evidence="4 5" key="1">
    <citation type="submission" date="2019-06" db="EMBL/GenBank/DDBJ databases">
        <title>Draft genome sequence of the filamentous fungus Phialemoniopsis curvata isolated from diesel fuel.</title>
        <authorList>
            <person name="Varaljay V.A."/>
            <person name="Lyon W.J."/>
            <person name="Crouch A.L."/>
            <person name="Drake C.E."/>
            <person name="Hollomon J.M."/>
            <person name="Nadeau L.J."/>
            <person name="Nunn H.S."/>
            <person name="Stevenson B.S."/>
            <person name="Bojanowski C.L."/>
            <person name="Crookes-Goodson W.J."/>
        </authorList>
    </citation>
    <scope>NUCLEOTIDE SEQUENCE [LARGE SCALE GENOMIC DNA]</scope>
    <source>
        <strain evidence="4 5">D216</strain>
    </source>
</reference>
<feature type="repeat" description="ANK" evidence="3">
    <location>
        <begin position="475"/>
        <end position="507"/>
    </location>
</feature>
<dbReference type="STRING" id="1093900.A0A507AMI3"/>
<dbReference type="RefSeq" id="XP_030993616.1">
    <property type="nucleotide sequence ID" value="XM_031142143.1"/>
</dbReference>
<dbReference type="Proteomes" id="UP000319257">
    <property type="component" value="Unassembled WGS sequence"/>
</dbReference>
<dbReference type="InParanoid" id="A0A507AMI3"/>
<protein>
    <submittedName>
        <fullName evidence="4">Uncharacterized protein</fullName>
    </submittedName>
</protein>
<dbReference type="PROSITE" id="PS50297">
    <property type="entry name" value="ANK_REP_REGION"/>
    <property type="match status" value="2"/>
</dbReference>